<organism evidence="5 6">
    <name type="scientific">Cordyceps militaris</name>
    <name type="common">Caterpillar fungus</name>
    <name type="synonym">Clavaria militaris</name>
    <dbReference type="NCBI Taxonomy" id="73501"/>
    <lineage>
        <taxon>Eukaryota</taxon>
        <taxon>Fungi</taxon>
        <taxon>Dikarya</taxon>
        <taxon>Ascomycota</taxon>
        <taxon>Pezizomycotina</taxon>
        <taxon>Sordariomycetes</taxon>
        <taxon>Hypocreomycetidae</taxon>
        <taxon>Hypocreales</taxon>
        <taxon>Cordycipitaceae</taxon>
        <taxon>Cordyceps</taxon>
    </lineage>
</organism>
<accession>A0A2H4SAR7</accession>
<dbReference type="GO" id="GO:0005634">
    <property type="term" value="C:nucleus"/>
    <property type="evidence" value="ECO:0007669"/>
    <property type="project" value="UniProtKB-SubCell"/>
</dbReference>
<evidence type="ECO:0000256" key="2">
    <source>
        <dbReference type="ARBA" id="ARBA00023242"/>
    </source>
</evidence>
<dbReference type="InterPro" id="IPR021858">
    <property type="entry name" value="Fun_TF"/>
</dbReference>
<evidence type="ECO:0000313" key="6">
    <source>
        <dbReference type="Proteomes" id="UP000323067"/>
    </source>
</evidence>
<dbReference type="AlphaFoldDB" id="A0A2H4SAR7"/>
<protein>
    <recommendedName>
        <fullName evidence="4">Zn(2)-C6 fungal-type domain-containing protein</fullName>
    </recommendedName>
</protein>
<comment type="subcellular location">
    <subcellularLocation>
        <location evidence="1">Nucleus</location>
    </subcellularLocation>
</comment>
<gene>
    <name evidence="5" type="ORF">A9K55_006735</name>
</gene>
<dbReference type="GO" id="GO:0045944">
    <property type="term" value="P:positive regulation of transcription by RNA polymerase II"/>
    <property type="evidence" value="ECO:0007669"/>
    <property type="project" value="TreeGrafter"/>
</dbReference>
<keyword evidence="2" id="KW-0539">Nucleus</keyword>
<dbReference type="SUPFAM" id="SSF57701">
    <property type="entry name" value="Zn2/Cys6 DNA-binding domain"/>
    <property type="match status" value="1"/>
</dbReference>
<dbReference type="OrthoDB" id="25818at2759"/>
<reference evidence="5 6" key="1">
    <citation type="journal article" date="2017" name="BMC Genomics">
        <title>Chromosome level assembly and secondary metabolite potential of the parasitic fungus Cordyceps militaris.</title>
        <authorList>
            <person name="Kramer G.J."/>
            <person name="Nodwell J.R."/>
        </authorList>
    </citation>
    <scope>NUCLEOTIDE SEQUENCE [LARGE SCALE GENOMIC DNA]</scope>
    <source>
        <strain evidence="5 6">ATCC 34164</strain>
    </source>
</reference>
<dbReference type="VEuPathDB" id="FungiDB:A9K55_006735"/>
<dbReference type="Proteomes" id="UP000323067">
    <property type="component" value="Chromosome vi"/>
</dbReference>
<evidence type="ECO:0000313" key="5">
    <source>
        <dbReference type="EMBL" id="ATY60183.1"/>
    </source>
</evidence>
<evidence type="ECO:0000256" key="1">
    <source>
        <dbReference type="ARBA" id="ARBA00004123"/>
    </source>
</evidence>
<dbReference type="PANTHER" id="PTHR37534">
    <property type="entry name" value="TRANSCRIPTIONAL ACTIVATOR PROTEIN UGA3"/>
    <property type="match status" value="1"/>
</dbReference>
<dbReference type="PROSITE" id="PS50048">
    <property type="entry name" value="ZN2_CY6_FUNGAL_2"/>
    <property type="match status" value="1"/>
</dbReference>
<feature type="domain" description="Zn(2)-C6 fungal-type" evidence="4">
    <location>
        <begin position="20"/>
        <end position="50"/>
    </location>
</feature>
<dbReference type="VEuPathDB" id="FungiDB:CCM_02167"/>
<dbReference type="PROSITE" id="PS00463">
    <property type="entry name" value="ZN2_CY6_FUNGAL_1"/>
    <property type="match status" value="1"/>
</dbReference>
<dbReference type="Pfam" id="PF00172">
    <property type="entry name" value="Zn_clus"/>
    <property type="match status" value="1"/>
</dbReference>
<evidence type="ECO:0000259" key="4">
    <source>
        <dbReference type="PROSITE" id="PS50048"/>
    </source>
</evidence>
<feature type="region of interest" description="Disordered" evidence="3">
    <location>
        <begin position="52"/>
        <end position="98"/>
    </location>
</feature>
<sequence length="568" mass="61636">MLLYTKRALPKIPKKRSRGGCEFCRVKKKKCDEASPICARCEEAGQECVYGPLRPRQRRTTAQREADGVGAEGSSVPGLVQQSDAADPSSPQPVTKDDRLDATNSLLELSNVAPGAVARWAPIHRHAAGAFYTTPHLELNMPLFSEFTTIQGRRGLLDHFAHVLSHLIVLREDDGGSNPFQRLVLPMARRSPAVASAVYALSSAHLEFRGVAAVEHSSIEFHSEAARNLAALIERGEEGNQNELLAAVMLLIYYEVLVHRERSQIIHGHLKGAMAILKSARSPSDPTRAFLERAFRFYDVIAALSFRRATLSPAPAPGSIDGFLPVDSLGTPQPVGSADALLGMATSLWPVVHQLSNLGALKDQVLAAEYSGQTTTAAPLRAELEATASAIESSLLAWEPEPSSSSSSSPALVGLLHNARAYRHSSLVHLHRSIYGARREHPMVQTHAQASLRSCVGTVESGGPMGALLWPLFVASCEAQTAADRALAARAFEGIDRNQGMANIAQSWRIVREVWRRADEAHEGEDGMAALGTGLRHSRLEDMRGVDFAQEDLWRQVCRDMGLSVVFG</sequence>
<dbReference type="Pfam" id="PF11951">
    <property type="entry name" value="Fungal_trans_2"/>
    <property type="match status" value="1"/>
</dbReference>
<dbReference type="GO" id="GO:0008270">
    <property type="term" value="F:zinc ion binding"/>
    <property type="evidence" value="ECO:0007669"/>
    <property type="project" value="InterPro"/>
</dbReference>
<dbReference type="GO" id="GO:0000976">
    <property type="term" value="F:transcription cis-regulatory region binding"/>
    <property type="evidence" value="ECO:0007669"/>
    <property type="project" value="TreeGrafter"/>
</dbReference>
<dbReference type="SMART" id="SM00066">
    <property type="entry name" value="GAL4"/>
    <property type="match status" value="1"/>
</dbReference>
<dbReference type="Gene3D" id="4.10.240.10">
    <property type="entry name" value="Zn(2)-C6 fungal-type DNA-binding domain"/>
    <property type="match status" value="1"/>
</dbReference>
<proteinExistence type="predicted"/>
<dbReference type="GO" id="GO:0000981">
    <property type="term" value="F:DNA-binding transcription factor activity, RNA polymerase II-specific"/>
    <property type="evidence" value="ECO:0007669"/>
    <property type="project" value="InterPro"/>
</dbReference>
<dbReference type="EMBL" id="CP023323">
    <property type="protein sequence ID" value="ATY60183.1"/>
    <property type="molecule type" value="Genomic_DNA"/>
</dbReference>
<name>A0A2H4SAR7_CORMI</name>
<dbReference type="InterPro" id="IPR036864">
    <property type="entry name" value="Zn2-C6_fun-type_DNA-bd_sf"/>
</dbReference>
<dbReference type="PANTHER" id="PTHR37534:SF15">
    <property type="entry name" value="ZN(II)2CYS6 TRANSCRIPTION FACTOR (EUROFUNG)"/>
    <property type="match status" value="1"/>
</dbReference>
<dbReference type="CDD" id="cd00067">
    <property type="entry name" value="GAL4"/>
    <property type="match status" value="1"/>
</dbReference>
<evidence type="ECO:0000256" key="3">
    <source>
        <dbReference type="SAM" id="MobiDB-lite"/>
    </source>
</evidence>
<dbReference type="InterPro" id="IPR001138">
    <property type="entry name" value="Zn2Cys6_DnaBD"/>
</dbReference>